<sequence>MSTIPPPGPTLPSAREARVDSWSSYWRGGALHSCAGSFSGNYAGSLREFWEARFAQLPDAARVLDACCGNAPLSQLLCAHEAFRERGAQIDAVDLAEIAPPWIAAMPAGERGRLQVHARVDVELLPFDEGSFDFCMSQFGVEYAGAAALAELRRVLRPEGVFAALVHHIDALPVRIAREELTHAEWIEAQGLPEIVARLIEPMARSATAEGQQALRRDAAANDLRARFNGILEQMQQRIEGALFPDLLAETRDGLMAVLQRARLAGVEAADNALGHWRQEHARSLLRQRELIEHARDREALETWLEPMAGKDREVRPISFANGELAGWAVVVGGRPG</sequence>
<dbReference type="InterPro" id="IPR050508">
    <property type="entry name" value="Methyltransf_Superfamily"/>
</dbReference>
<dbReference type="SUPFAM" id="SSF53335">
    <property type="entry name" value="S-adenosyl-L-methionine-dependent methyltransferases"/>
    <property type="match status" value="1"/>
</dbReference>
<dbReference type="InterPro" id="IPR013216">
    <property type="entry name" value="Methyltransf_11"/>
</dbReference>
<keyword evidence="2" id="KW-0808">Transferase</keyword>
<dbReference type="EMBL" id="JALNMH010000001">
    <property type="protein sequence ID" value="MCK7592130.1"/>
    <property type="molecule type" value="Genomic_DNA"/>
</dbReference>
<dbReference type="RefSeq" id="WP_248204100.1">
    <property type="nucleotide sequence ID" value="NZ_JALNMH010000001.1"/>
</dbReference>
<dbReference type="Pfam" id="PF08241">
    <property type="entry name" value="Methyltransf_11"/>
    <property type="match status" value="1"/>
</dbReference>
<gene>
    <name evidence="2" type="ORF">M0G41_00430</name>
</gene>
<dbReference type="PANTHER" id="PTHR42912">
    <property type="entry name" value="METHYLTRANSFERASE"/>
    <property type="match status" value="1"/>
</dbReference>
<keyword evidence="3" id="KW-1185">Reference proteome</keyword>
<keyword evidence="2" id="KW-0489">Methyltransferase</keyword>
<dbReference type="GO" id="GO:0008168">
    <property type="term" value="F:methyltransferase activity"/>
    <property type="evidence" value="ECO:0007669"/>
    <property type="project" value="UniProtKB-KW"/>
</dbReference>
<organism evidence="2 3">
    <name type="scientific">Pseudomarimonas salicorniae</name>
    <dbReference type="NCBI Taxonomy" id="2933270"/>
    <lineage>
        <taxon>Bacteria</taxon>
        <taxon>Pseudomonadati</taxon>
        <taxon>Pseudomonadota</taxon>
        <taxon>Gammaproteobacteria</taxon>
        <taxon>Lysobacterales</taxon>
        <taxon>Lysobacteraceae</taxon>
        <taxon>Pseudomarimonas</taxon>
    </lineage>
</organism>
<feature type="domain" description="Methyltransferase type 11" evidence="1">
    <location>
        <begin position="68"/>
        <end position="163"/>
    </location>
</feature>
<name>A0ABT0GC82_9GAMM</name>
<dbReference type="GO" id="GO:0032259">
    <property type="term" value="P:methylation"/>
    <property type="evidence" value="ECO:0007669"/>
    <property type="project" value="UniProtKB-KW"/>
</dbReference>
<dbReference type="InterPro" id="IPR029063">
    <property type="entry name" value="SAM-dependent_MTases_sf"/>
</dbReference>
<reference evidence="2" key="1">
    <citation type="submission" date="2022-04" db="EMBL/GenBank/DDBJ databases">
        <title>Lysobacter sp. CAU 1642 isolated from sea sand.</title>
        <authorList>
            <person name="Kim W."/>
        </authorList>
    </citation>
    <scope>NUCLEOTIDE SEQUENCE</scope>
    <source>
        <strain evidence="2">CAU 1642</strain>
    </source>
</reference>
<evidence type="ECO:0000259" key="1">
    <source>
        <dbReference type="Pfam" id="PF08241"/>
    </source>
</evidence>
<evidence type="ECO:0000313" key="3">
    <source>
        <dbReference type="Proteomes" id="UP001431449"/>
    </source>
</evidence>
<evidence type="ECO:0000313" key="2">
    <source>
        <dbReference type="EMBL" id="MCK7592130.1"/>
    </source>
</evidence>
<proteinExistence type="predicted"/>
<protein>
    <submittedName>
        <fullName evidence="2">Class I SAM-dependent methyltransferase</fullName>
    </submittedName>
</protein>
<dbReference type="CDD" id="cd02440">
    <property type="entry name" value="AdoMet_MTases"/>
    <property type="match status" value="1"/>
</dbReference>
<accession>A0ABT0GC82</accession>
<dbReference type="Proteomes" id="UP001431449">
    <property type="component" value="Unassembled WGS sequence"/>
</dbReference>
<comment type="caution">
    <text evidence="2">The sequence shown here is derived from an EMBL/GenBank/DDBJ whole genome shotgun (WGS) entry which is preliminary data.</text>
</comment>
<dbReference type="Gene3D" id="3.40.50.150">
    <property type="entry name" value="Vaccinia Virus protein VP39"/>
    <property type="match status" value="1"/>
</dbReference>